<organism evidence="1 2">
    <name type="scientific">Oedothorax gibbosus</name>
    <dbReference type="NCBI Taxonomy" id="931172"/>
    <lineage>
        <taxon>Eukaryota</taxon>
        <taxon>Metazoa</taxon>
        <taxon>Ecdysozoa</taxon>
        <taxon>Arthropoda</taxon>
        <taxon>Chelicerata</taxon>
        <taxon>Arachnida</taxon>
        <taxon>Araneae</taxon>
        <taxon>Araneomorphae</taxon>
        <taxon>Entelegynae</taxon>
        <taxon>Araneoidea</taxon>
        <taxon>Linyphiidae</taxon>
        <taxon>Erigoninae</taxon>
        <taxon>Oedothorax</taxon>
    </lineage>
</organism>
<comment type="caution">
    <text evidence="1">The sequence shown here is derived from an EMBL/GenBank/DDBJ whole genome shotgun (WGS) entry which is preliminary data.</text>
</comment>
<accession>A0AAV6TTI5</accession>
<sequence>MYPRDRYRDAAIALQPHATHLLKEASALLHYIQPPENVVDGRLNYGYVIQGLLRTMYGQEDGSDYTKVAFWQVNAALRDCRLDPCLAYHPDKCFRHGIYLEVCVPLVYDLIVEKWDRFRSPMANFCMLGDLLMKTVYSFPFPPIYCEAPVTCDGGCGQKVFLSRRTHNRFIYHMGCYSHPDDEYSAPDDSE</sequence>
<keyword evidence="2" id="KW-1185">Reference proteome</keyword>
<reference evidence="1 2" key="1">
    <citation type="journal article" date="2022" name="Nat. Ecol. Evol.">
        <title>A masculinizing supergene underlies an exaggerated male reproductive morph in a spider.</title>
        <authorList>
            <person name="Hendrickx F."/>
            <person name="De Corte Z."/>
            <person name="Sonet G."/>
            <person name="Van Belleghem S.M."/>
            <person name="Kostlbacher S."/>
            <person name="Vangestel C."/>
        </authorList>
    </citation>
    <scope>NUCLEOTIDE SEQUENCE [LARGE SCALE GENOMIC DNA]</scope>
    <source>
        <strain evidence="1">W744_W776</strain>
    </source>
</reference>
<dbReference type="EMBL" id="JAFNEN010001118">
    <property type="protein sequence ID" value="KAG8174891.1"/>
    <property type="molecule type" value="Genomic_DNA"/>
</dbReference>
<protein>
    <submittedName>
        <fullName evidence="1">Uncharacterized protein</fullName>
    </submittedName>
</protein>
<evidence type="ECO:0000313" key="2">
    <source>
        <dbReference type="Proteomes" id="UP000827092"/>
    </source>
</evidence>
<proteinExistence type="predicted"/>
<gene>
    <name evidence="1" type="ORF">JTE90_020621</name>
</gene>
<dbReference type="AlphaFoldDB" id="A0AAV6TTI5"/>
<evidence type="ECO:0000313" key="1">
    <source>
        <dbReference type="EMBL" id="KAG8174891.1"/>
    </source>
</evidence>
<dbReference type="Proteomes" id="UP000827092">
    <property type="component" value="Unassembled WGS sequence"/>
</dbReference>
<name>A0AAV6TTI5_9ARAC</name>